<keyword evidence="1" id="KW-0472">Membrane</keyword>
<dbReference type="AlphaFoldDB" id="A0A8J3YFD8"/>
<feature type="transmembrane region" description="Helical" evidence="1">
    <location>
        <begin position="12"/>
        <end position="33"/>
    </location>
</feature>
<accession>A0A8J3YFD8</accession>
<keyword evidence="1" id="KW-1133">Transmembrane helix</keyword>
<keyword evidence="3" id="KW-1185">Reference proteome</keyword>
<reference evidence="2" key="1">
    <citation type="submission" date="2021-01" db="EMBL/GenBank/DDBJ databases">
        <title>Whole genome shotgun sequence of Virgisporangium aliadipatigenens NBRC 105644.</title>
        <authorList>
            <person name="Komaki H."/>
            <person name="Tamura T."/>
        </authorList>
    </citation>
    <scope>NUCLEOTIDE SEQUENCE</scope>
    <source>
        <strain evidence="2">NBRC 105644</strain>
    </source>
</reference>
<keyword evidence="1" id="KW-0812">Transmembrane</keyword>
<evidence type="ECO:0000256" key="1">
    <source>
        <dbReference type="SAM" id="Phobius"/>
    </source>
</evidence>
<comment type="caution">
    <text evidence="2">The sequence shown here is derived from an EMBL/GenBank/DDBJ whole genome shotgun (WGS) entry which is preliminary data.</text>
</comment>
<sequence>MQVWSPFHRWVVTGAVMALLLAVPVGGILWLSVEPNKPDKPGPPAPPAEVVYQETLAAVDSNLGPLFAKLGQAGQPLAVKQSSLAAAEATRAAGEKLAGVTPPGPVAEAHKQFTEGLAQLAGDLSTVATSPICANSAGVVALSRAASAEQIRTASAALRTVDPSRGYVVGGFLPEKVTPPAARPANGTVLKPAAKPGTRVLEVRNGGTEDLMVLLAAEDPKVATAGVFVQAGASAKIEKLPFGTYRMFLASGTDWDEAGAGFTSNCRLWKFEKAQELTANGGNRSVRVPPTAQPGTELATVGVEDFPVR</sequence>
<gene>
    <name evidence="2" type="ORF">Val02_01340</name>
</gene>
<name>A0A8J3YFD8_9ACTN</name>
<proteinExistence type="predicted"/>
<evidence type="ECO:0000313" key="3">
    <source>
        <dbReference type="Proteomes" id="UP000619260"/>
    </source>
</evidence>
<evidence type="ECO:0000313" key="2">
    <source>
        <dbReference type="EMBL" id="GIJ43248.1"/>
    </source>
</evidence>
<dbReference type="Proteomes" id="UP000619260">
    <property type="component" value="Unassembled WGS sequence"/>
</dbReference>
<dbReference type="EMBL" id="BOPF01000002">
    <property type="protein sequence ID" value="GIJ43248.1"/>
    <property type="molecule type" value="Genomic_DNA"/>
</dbReference>
<protein>
    <submittedName>
        <fullName evidence="2">Uncharacterized protein</fullName>
    </submittedName>
</protein>
<organism evidence="2 3">
    <name type="scientific">Virgisporangium aliadipatigenens</name>
    <dbReference type="NCBI Taxonomy" id="741659"/>
    <lineage>
        <taxon>Bacteria</taxon>
        <taxon>Bacillati</taxon>
        <taxon>Actinomycetota</taxon>
        <taxon>Actinomycetes</taxon>
        <taxon>Micromonosporales</taxon>
        <taxon>Micromonosporaceae</taxon>
        <taxon>Virgisporangium</taxon>
    </lineage>
</organism>